<evidence type="ECO:0000256" key="1">
    <source>
        <dbReference type="SAM" id="MobiDB-lite"/>
    </source>
</evidence>
<protein>
    <submittedName>
        <fullName evidence="2">Uncharacterized protein</fullName>
    </submittedName>
</protein>
<dbReference type="EMBL" id="CP036275">
    <property type="protein sequence ID" value="QDU41326.1"/>
    <property type="molecule type" value="Genomic_DNA"/>
</dbReference>
<feature type="compositionally biased region" description="Low complexity" evidence="1">
    <location>
        <begin position="70"/>
        <end position="87"/>
    </location>
</feature>
<feature type="compositionally biased region" description="Pro residues" evidence="1">
    <location>
        <begin position="158"/>
        <end position="175"/>
    </location>
</feature>
<feature type="compositionally biased region" description="Basic and acidic residues" evidence="1">
    <location>
        <begin position="220"/>
        <end position="239"/>
    </location>
</feature>
<evidence type="ECO:0000313" key="2">
    <source>
        <dbReference type="EMBL" id="QDU41326.1"/>
    </source>
</evidence>
<feature type="compositionally biased region" description="Low complexity" evidence="1">
    <location>
        <begin position="111"/>
        <end position="138"/>
    </location>
</feature>
<name>A0A517ZFR9_9PLAN</name>
<gene>
    <name evidence="2" type="ORF">Mal4_56920</name>
</gene>
<accession>A0A517ZFR9</accession>
<dbReference type="AlphaFoldDB" id="A0A517ZFR9"/>
<dbReference type="Proteomes" id="UP000320496">
    <property type="component" value="Chromosome"/>
</dbReference>
<dbReference type="RefSeq" id="WP_145372606.1">
    <property type="nucleotide sequence ID" value="NZ_CP036275.1"/>
</dbReference>
<evidence type="ECO:0000313" key="3">
    <source>
        <dbReference type="Proteomes" id="UP000320496"/>
    </source>
</evidence>
<keyword evidence="3" id="KW-1185">Reference proteome</keyword>
<reference evidence="2 3" key="1">
    <citation type="submission" date="2019-02" db="EMBL/GenBank/DDBJ databases">
        <title>Deep-cultivation of Planctomycetes and their phenomic and genomic characterization uncovers novel biology.</title>
        <authorList>
            <person name="Wiegand S."/>
            <person name="Jogler M."/>
            <person name="Boedeker C."/>
            <person name="Pinto D."/>
            <person name="Vollmers J."/>
            <person name="Rivas-Marin E."/>
            <person name="Kohn T."/>
            <person name="Peeters S.H."/>
            <person name="Heuer A."/>
            <person name="Rast P."/>
            <person name="Oberbeckmann S."/>
            <person name="Bunk B."/>
            <person name="Jeske O."/>
            <person name="Meyerdierks A."/>
            <person name="Storesund J.E."/>
            <person name="Kallscheuer N."/>
            <person name="Luecker S."/>
            <person name="Lage O.M."/>
            <person name="Pohl T."/>
            <person name="Merkel B.J."/>
            <person name="Hornburger P."/>
            <person name="Mueller R.-W."/>
            <person name="Bruemmer F."/>
            <person name="Labrenz M."/>
            <person name="Spormann A.M."/>
            <person name="Op den Camp H."/>
            <person name="Overmann J."/>
            <person name="Amann R."/>
            <person name="Jetten M.S.M."/>
            <person name="Mascher T."/>
            <person name="Medema M.H."/>
            <person name="Devos D.P."/>
            <person name="Kaster A.-K."/>
            <person name="Ovreas L."/>
            <person name="Rohde M."/>
            <person name="Galperin M.Y."/>
            <person name="Jogler C."/>
        </authorList>
    </citation>
    <scope>NUCLEOTIDE SEQUENCE [LARGE SCALE GENOMIC DNA]</scope>
    <source>
        <strain evidence="2 3">Mal4</strain>
    </source>
</reference>
<dbReference type="OrthoDB" id="271213at2"/>
<proteinExistence type="predicted"/>
<sequence>MTIRYKCDACGAVMKIRDEKAGLQGHCPTCKAVFTVPQPGTAEAQASESGIHAEAAATKAEKSGTREQQSSKPPKAAPAESAKAAPAADDDEFDPVAFLSGDETKPAGKSAPGKQAAGKPSKAAPARKAAPADGAKAADGPDDDDFDPVEFLMDGPAPSRPQPAAPPSPQPPPSQPGARRPSTPQAPAASPDKPAGNTAAEKAGALLKGGTNASANAKELLSRSVEESRARSAEMPKEEKESRIDWAGIRGELRRIGPPVVGGILAIVVIYYGMDAMLGGGIDLPNLGRVEGTVTLDGKPLSGAKVIFSSAERMVESRRGRQIKARAGTATTDDQGRYELIYLDNIKGTVVGRNRVQISKINEKGQEVIPPDYGMASKVFRNIEEGYQEIDIDVKTK</sequence>
<feature type="region of interest" description="Disordered" evidence="1">
    <location>
        <begin position="41"/>
        <end position="239"/>
    </location>
</feature>
<dbReference type="KEGG" id="mri:Mal4_56920"/>
<organism evidence="2 3">
    <name type="scientific">Maioricimonas rarisocia</name>
    <dbReference type="NCBI Taxonomy" id="2528026"/>
    <lineage>
        <taxon>Bacteria</taxon>
        <taxon>Pseudomonadati</taxon>
        <taxon>Planctomycetota</taxon>
        <taxon>Planctomycetia</taxon>
        <taxon>Planctomycetales</taxon>
        <taxon>Planctomycetaceae</taxon>
        <taxon>Maioricimonas</taxon>
    </lineage>
</organism>
<feature type="compositionally biased region" description="Low complexity" evidence="1">
    <location>
        <begin position="199"/>
        <end position="210"/>
    </location>
</feature>